<dbReference type="EMBL" id="APPC01000018">
    <property type="protein sequence ID" value="ENU91588.1"/>
    <property type="molecule type" value="Genomic_DNA"/>
</dbReference>
<dbReference type="RefSeq" id="WP_004772315.1">
    <property type="nucleotide sequence ID" value="NZ_KB849357.1"/>
</dbReference>
<dbReference type="Proteomes" id="UP000013049">
    <property type="component" value="Unassembled WGS sequence"/>
</dbReference>
<dbReference type="HOGENOM" id="CLU_751486_0_0_6"/>
<protein>
    <submittedName>
        <fullName evidence="1">Uncharacterized protein</fullName>
    </submittedName>
</protein>
<accession>N8W456</accession>
<dbReference type="eggNOG" id="ENOG5031SGI">
    <property type="taxonomic scope" value="Bacteria"/>
</dbReference>
<reference evidence="1 2" key="1">
    <citation type="submission" date="2013-02" db="EMBL/GenBank/DDBJ databases">
        <title>The Genome Sequence of Acinetobacter sp. NIPH 758.</title>
        <authorList>
            <consortium name="The Broad Institute Genome Sequencing Platform"/>
            <consortium name="The Broad Institute Genome Sequencing Center for Infectious Disease"/>
            <person name="Cerqueira G."/>
            <person name="Feldgarden M."/>
            <person name="Courvalin P."/>
            <person name="Perichon B."/>
            <person name="Grillot-Courvalin C."/>
            <person name="Clermont D."/>
            <person name="Rocha E."/>
            <person name="Yoon E.-J."/>
            <person name="Nemec A."/>
            <person name="Walker B."/>
            <person name="Young S.K."/>
            <person name="Zeng Q."/>
            <person name="Gargeya S."/>
            <person name="Fitzgerald M."/>
            <person name="Haas B."/>
            <person name="Abouelleil A."/>
            <person name="Alvarado L."/>
            <person name="Arachchi H.M."/>
            <person name="Berlin A.M."/>
            <person name="Chapman S.B."/>
            <person name="Dewar J."/>
            <person name="Goldberg J."/>
            <person name="Griggs A."/>
            <person name="Gujja S."/>
            <person name="Hansen M."/>
            <person name="Howarth C."/>
            <person name="Imamovic A."/>
            <person name="Larimer J."/>
            <person name="McCowan C."/>
            <person name="Murphy C."/>
            <person name="Neiman D."/>
            <person name="Pearson M."/>
            <person name="Priest M."/>
            <person name="Roberts A."/>
            <person name="Saif S."/>
            <person name="Shea T."/>
            <person name="Sisk P."/>
            <person name="Sykes S."/>
            <person name="Wortman J."/>
            <person name="Nusbaum C."/>
            <person name="Birren B."/>
        </authorList>
    </citation>
    <scope>NUCLEOTIDE SEQUENCE [LARGE SCALE GENOMIC DNA]</scope>
    <source>
        <strain evidence="1 2">NIPH 758</strain>
    </source>
</reference>
<name>N8W456_9GAMM</name>
<organism evidence="1 2">
    <name type="scientific">Acinetobacter vivianii</name>
    <dbReference type="NCBI Taxonomy" id="1776742"/>
    <lineage>
        <taxon>Bacteria</taxon>
        <taxon>Pseudomonadati</taxon>
        <taxon>Pseudomonadota</taxon>
        <taxon>Gammaproteobacteria</taxon>
        <taxon>Moraxellales</taxon>
        <taxon>Moraxellaceae</taxon>
        <taxon>Acinetobacter</taxon>
    </lineage>
</organism>
<dbReference type="PATRIC" id="fig|1217712.3.peg.2578"/>
<evidence type="ECO:0000313" key="2">
    <source>
        <dbReference type="Proteomes" id="UP000013049"/>
    </source>
</evidence>
<sequence>MYSKNNILLPSKSVYTLKEACEELNLYFNRTDINIAYLLDLINQGYIWVHAKFSKHNYLLAWPMDWDLEERFDTQEEQVIAEIVFFNKMLSFQRNYNNLADYDLYLKLGISAAFDFLNNKDTTKPIVVDIYDPCEHFYLFESYLNSDCGYDIELLEIPENFSRDDYFSKVLINHSAKICIKKLSYFDVYDEVFRGTELENAYYQIQEISEIQQTHNEHAKDKIEAFRGKSGWTEYYWYGDKKLERLDLEFFLEDLIILKEDMDCLKKGESRKIRERKEYISPIVKRNFNKLEIQPDYTTNKNSISNKSINKIIYALASMANLDLSQPQAAFSQLQLYCEKNNYELPNKDTCGKAFKDAQYHFNNFSSK</sequence>
<proteinExistence type="predicted"/>
<dbReference type="AlphaFoldDB" id="N8W456"/>
<evidence type="ECO:0000313" key="1">
    <source>
        <dbReference type="EMBL" id="ENU91588.1"/>
    </source>
</evidence>
<comment type="caution">
    <text evidence="1">The sequence shown here is derived from an EMBL/GenBank/DDBJ whole genome shotgun (WGS) entry which is preliminary data.</text>
</comment>
<gene>
    <name evidence="1" type="ORF">F971_02680</name>
</gene>